<dbReference type="AlphaFoldDB" id="A0A0B1P8X7"/>
<dbReference type="Proteomes" id="UP000030854">
    <property type="component" value="Unassembled WGS sequence"/>
</dbReference>
<evidence type="ECO:0000313" key="2">
    <source>
        <dbReference type="EMBL" id="KHJ33391.1"/>
    </source>
</evidence>
<protein>
    <submittedName>
        <fullName evidence="2">Putative eka-like protein</fullName>
    </submittedName>
</protein>
<feature type="compositionally biased region" description="Basic and acidic residues" evidence="1">
    <location>
        <begin position="75"/>
        <end position="87"/>
    </location>
</feature>
<dbReference type="HOGENOM" id="CLU_018153_3_3_1"/>
<keyword evidence="3" id="KW-1185">Reference proteome</keyword>
<dbReference type="EMBL" id="JNVN01001464">
    <property type="protein sequence ID" value="KHJ33391.1"/>
    <property type="molecule type" value="Genomic_DNA"/>
</dbReference>
<reference evidence="2 3" key="1">
    <citation type="journal article" date="2014" name="BMC Genomics">
        <title>Adaptive genomic structural variation in the grape powdery mildew pathogen, Erysiphe necator.</title>
        <authorList>
            <person name="Jones L."/>
            <person name="Riaz S."/>
            <person name="Morales-Cruz A."/>
            <person name="Amrine K.C."/>
            <person name="McGuire B."/>
            <person name="Gubler W.D."/>
            <person name="Walker M.A."/>
            <person name="Cantu D."/>
        </authorList>
    </citation>
    <scope>NUCLEOTIDE SEQUENCE [LARGE SCALE GENOMIC DNA]</scope>
    <source>
        <strain evidence="3">c</strain>
    </source>
</reference>
<sequence length="226" mass="25137">MKEKEIDRNMKRRVTFATPRIIPSQVPSRGSYKNAELLKTSQSGINSCLGYSRTQRSEKGKDKSKHYSTSGAMDKTSHRSINKDKSENTTSSTKAISDKKLLLRLPPEHEWRKLSPASVRRVMVKKLYISSSLVGKIKPVHSSFALSPSNSEAREEMLKAGLGLLLSGVKLEPATIWVSVLVLTVPAFIQIEQGKVEVSKSMLSDEIKRVCSVRPANIKLFGQNNP</sequence>
<feature type="region of interest" description="Disordered" evidence="1">
    <location>
        <begin position="46"/>
        <end position="93"/>
    </location>
</feature>
<feature type="region of interest" description="Disordered" evidence="1">
    <location>
        <begin position="18"/>
        <end position="37"/>
    </location>
</feature>
<organism evidence="2 3">
    <name type="scientific">Uncinula necator</name>
    <name type="common">Grape powdery mildew</name>
    <dbReference type="NCBI Taxonomy" id="52586"/>
    <lineage>
        <taxon>Eukaryota</taxon>
        <taxon>Fungi</taxon>
        <taxon>Dikarya</taxon>
        <taxon>Ascomycota</taxon>
        <taxon>Pezizomycotina</taxon>
        <taxon>Leotiomycetes</taxon>
        <taxon>Erysiphales</taxon>
        <taxon>Erysiphaceae</taxon>
        <taxon>Erysiphe</taxon>
    </lineage>
</organism>
<comment type="caution">
    <text evidence="2">The sequence shown here is derived from an EMBL/GenBank/DDBJ whole genome shotgun (WGS) entry which is preliminary data.</text>
</comment>
<evidence type="ECO:0000313" key="3">
    <source>
        <dbReference type="Proteomes" id="UP000030854"/>
    </source>
</evidence>
<name>A0A0B1P8X7_UNCNE</name>
<evidence type="ECO:0000256" key="1">
    <source>
        <dbReference type="SAM" id="MobiDB-lite"/>
    </source>
</evidence>
<gene>
    <name evidence="2" type="ORF">EV44_g3213</name>
</gene>
<accession>A0A0B1P8X7</accession>
<proteinExistence type="predicted"/>